<dbReference type="InterPro" id="IPR047865">
    <property type="entry name" value="Ribosomal_uL10_bac_type"/>
</dbReference>
<dbReference type="PROSITE" id="PS01109">
    <property type="entry name" value="RIBOSOMAL_L10"/>
    <property type="match status" value="1"/>
</dbReference>
<dbReference type="InterPro" id="IPR022973">
    <property type="entry name" value="Ribosomal_uL10_bac"/>
</dbReference>
<comment type="subunit">
    <text evidence="6">Part of the ribosomal stalk of the 50S ribosomal subunit. The N-terminus interacts with L11 and the large rRNA to form the base of the stalk. The C-terminus forms an elongated spine to which L12 dimers bind in a sequential fashion forming a multimeric L10(L12)X complex.</text>
</comment>
<name>A0ABS3AY30_9BACT</name>
<dbReference type="InterPro" id="IPR043141">
    <property type="entry name" value="Ribosomal_uL10-like_sf"/>
</dbReference>
<dbReference type="PANTHER" id="PTHR11560">
    <property type="entry name" value="39S RIBOSOMAL PROTEIN L10, MITOCHONDRIAL"/>
    <property type="match status" value="1"/>
</dbReference>
<dbReference type="EMBL" id="JAFITO010000008">
    <property type="protein sequence ID" value="MBN4068245.1"/>
    <property type="molecule type" value="Genomic_DNA"/>
</dbReference>
<accession>A0ABS3AY30</accession>
<evidence type="ECO:0000256" key="4">
    <source>
        <dbReference type="ARBA" id="ARBA00023274"/>
    </source>
</evidence>
<comment type="similarity">
    <text evidence="2 6">Belongs to the universal ribosomal protein uL10 family.</text>
</comment>
<evidence type="ECO:0000313" key="7">
    <source>
        <dbReference type="EMBL" id="MBN4068245.1"/>
    </source>
</evidence>
<dbReference type="NCBIfam" id="NF000955">
    <property type="entry name" value="PRK00099.1-1"/>
    <property type="match status" value="1"/>
</dbReference>
<keyword evidence="6" id="KW-0694">RNA-binding</keyword>
<dbReference type="GO" id="GO:0005840">
    <property type="term" value="C:ribosome"/>
    <property type="evidence" value="ECO:0007669"/>
    <property type="project" value="UniProtKB-KW"/>
</dbReference>
<reference evidence="7 8" key="1">
    <citation type="submission" date="2021-02" db="EMBL/GenBank/DDBJ databases">
        <title>Activity-based single-cell genomes from oceanic crustal fluid captures similar information to metagenomic and metatranscriptomic surveys with orders of magnitude less sampling.</title>
        <authorList>
            <person name="D'Angelo T.S."/>
            <person name="Orcutt B.N."/>
        </authorList>
    </citation>
    <scope>NUCLEOTIDE SEQUENCE [LARGE SCALE GENOMIC DNA]</scope>
    <source>
        <strain evidence="7">AH-315-G02</strain>
    </source>
</reference>
<dbReference type="Gene3D" id="6.10.250.290">
    <property type="match status" value="1"/>
</dbReference>
<keyword evidence="8" id="KW-1185">Reference proteome</keyword>
<evidence type="ECO:0000313" key="8">
    <source>
        <dbReference type="Proteomes" id="UP000717534"/>
    </source>
</evidence>
<evidence type="ECO:0000256" key="3">
    <source>
        <dbReference type="ARBA" id="ARBA00022980"/>
    </source>
</evidence>
<dbReference type="InterPro" id="IPR002363">
    <property type="entry name" value="Ribosomal_uL10_CS_bac"/>
</dbReference>
<keyword evidence="3 6" id="KW-0689">Ribosomal protein</keyword>
<proteinExistence type="inferred from homology"/>
<dbReference type="Proteomes" id="UP000717534">
    <property type="component" value="Unassembled WGS sequence"/>
</dbReference>
<dbReference type="HAMAP" id="MF_00362">
    <property type="entry name" value="Ribosomal_uL10"/>
    <property type="match status" value="1"/>
</dbReference>
<gene>
    <name evidence="6" type="primary">rplJ</name>
    <name evidence="7" type="ORF">JYU06_01815</name>
</gene>
<evidence type="ECO:0000256" key="2">
    <source>
        <dbReference type="ARBA" id="ARBA00008889"/>
    </source>
</evidence>
<keyword evidence="4 6" id="KW-0687">Ribonucleoprotein</keyword>
<dbReference type="CDD" id="cd05797">
    <property type="entry name" value="Ribosomal_L10"/>
    <property type="match status" value="1"/>
</dbReference>
<evidence type="ECO:0000256" key="6">
    <source>
        <dbReference type="HAMAP-Rule" id="MF_00362"/>
    </source>
</evidence>
<keyword evidence="6" id="KW-0699">rRNA-binding</keyword>
<sequence>MNRDDKTAIVSELNDSFNRANFTVVTDYCGLTVSELQELRIQLRDCNSEIRIAKNTLLKRAVADTACEMLVDDFTGTTAIVMGYDDPVAPAKALAKFVADHEKMQIRSAALDGEKISSEDMIALSKLPSKEVMLGQFLSVLNCVPTGLVQVLSGVPRTFLYGLQAIKDQKEQA</sequence>
<dbReference type="Pfam" id="PF00466">
    <property type="entry name" value="Ribosomal_L10"/>
    <property type="match status" value="1"/>
</dbReference>
<organism evidence="7 8">
    <name type="scientific">Desulfotalea psychrophila</name>
    <dbReference type="NCBI Taxonomy" id="84980"/>
    <lineage>
        <taxon>Bacteria</taxon>
        <taxon>Pseudomonadati</taxon>
        <taxon>Thermodesulfobacteriota</taxon>
        <taxon>Desulfobulbia</taxon>
        <taxon>Desulfobulbales</taxon>
        <taxon>Desulfocapsaceae</taxon>
        <taxon>Desulfotalea</taxon>
    </lineage>
</organism>
<comment type="function">
    <text evidence="1 6">Forms part of the ribosomal stalk, playing a central role in the interaction of the ribosome with GTP-bound translation factors.</text>
</comment>
<evidence type="ECO:0000256" key="5">
    <source>
        <dbReference type="ARBA" id="ARBA00035202"/>
    </source>
</evidence>
<comment type="caution">
    <text evidence="7">The sequence shown here is derived from an EMBL/GenBank/DDBJ whole genome shotgun (WGS) entry which is preliminary data.</text>
</comment>
<evidence type="ECO:0000256" key="1">
    <source>
        <dbReference type="ARBA" id="ARBA00002633"/>
    </source>
</evidence>
<dbReference type="InterPro" id="IPR001790">
    <property type="entry name" value="Ribosomal_uL10"/>
</dbReference>
<dbReference type="SUPFAM" id="SSF160369">
    <property type="entry name" value="Ribosomal protein L10-like"/>
    <property type="match status" value="1"/>
</dbReference>
<protein>
    <recommendedName>
        <fullName evidence="5 6">Large ribosomal subunit protein uL10</fullName>
    </recommendedName>
</protein>
<dbReference type="Gene3D" id="3.30.70.1730">
    <property type="match status" value="1"/>
</dbReference>